<dbReference type="Gene3D" id="3.40.630.30">
    <property type="match status" value="1"/>
</dbReference>
<accession>A0A1X7HFY1</accession>
<dbReference type="PANTHER" id="PTHR43792">
    <property type="entry name" value="GNAT FAMILY, PUTATIVE (AFU_ORTHOLOGUE AFUA_3G00765)-RELATED-RELATED"/>
    <property type="match status" value="1"/>
</dbReference>
<dbReference type="InterPro" id="IPR016181">
    <property type="entry name" value="Acyl_CoA_acyltransferase"/>
</dbReference>
<dbReference type="PANTHER" id="PTHR43792:SF1">
    <property type="entry name" value="N-ACETYLTRANSFERASE DOMAIN-CONTAINING PROTEIN"/>
    <property type="match status" value="1"/>
</dbReference>
<dbReference type="InterPro" id="IPR000182">
    <property type="entry name" value="GNAT_dom"/>
</dbReference>
<gene>
    <name evidence="2" type="ORF">SAMN05661091_3251</name>
</gene>
<dbReference type="AlphaFoldDB" id="A0A1X7HFY1"/>
<dbReference type="CDD" id="cd04301">
    <property type="entry name" value="NAT_SF"/>
    <property type="match status" value="1"/>
</dbReference>
<reference evidence="2 3" key="1">
    <citation type="submission" date="2017-04" db="EMBL/GenBank/DDBJ databases">
        <authorList>
            <person name="Afonso C.L."/>
            <person name="Miller P.J."/>
            <person name="Scott M.A."/>
            <person name="Spackman E."/>
            <person name="Goraichik I."/>
            <person name="Dimitrov K.M."/>
            <person name="Suarez D.L."/>
            <person name="Swayne D.E."/>
        </authorList>
    </citation>
    <scope>NUCLEOTIDE SEQUENCE [LARGE SCALE GENOMIC DNA]</scope>
    <source>
        <strain evidence="2 3">N3/975</strain>
    </source>
</reference>
<dbReference type="STRING" id="1313296.SAMN05661091_3251"/>
<dbReference type="Pfam" id="PF13302">
    <property type="entry name" value="Acetyltransf_3"/>
    <property type="match status" value="1"/>
</dbReference>
<sequence>MYIETERLVIRDFTKEDWQEVHTYASSSKVAEFMIWGPNTEEETQEFIERTIAMQETIPRVGYEVGVSLKENGKIIGGCGLHMEGKNAEIGYCFHPDYWGKGYASEAAKAVLTLGFQDLGAHRIYATCRPANIGSAGVMIRNGMIKEGHLREHMYHKGKYHDSYLYSILKDEFDRSLLASATDIKVIER</sequence>
<keyword evidence="3" id="KW-1185">Reference proteome</keyword>
<dbReference type="Proteomes" id="UP000192940">
    <property type="component" value="Chromosome I"/>
</dbReference>
<proteinExistence type="predicted"/>
<dbReference type="EMBL" id="LT840184">
    <property type="protein sequence ID" value="SMF86022.1"/>
    <property type="molecule type" value="Genomic_DNA"/>
</dbReference>
<dbReference type="InterPro" id="IPR051531">
    <property type="entry name" value="N-acetyltransferase"/>
</dbReference>
<organism evidence="2 3">
    <name type="scientific">Paenibacillus uliginis N3/975</name>
    <dbReference type="NCBI Taxonomy" id="1313296"/>
    <lineage>
        <taxon>Bacteria</taxon>
        <taxon>Bacillati</taxon>
        <taxon>Bacillota</taxon>
        <taxon>Bacilli</taxon>
        <taxon>Bacillales</taxon>
        <taxon>Paenibacillaceae</taxon>
        <taxon>Paenibacillus</taxon>
    </lineage>
</organism>
<dbReference type="PROSITE" id="PS51186">
    <property type="entry name" value="GNAT"/>
    <property type="match status" value="1"/>
</dbReference>
<dbReference type="RefSeq" id="WP_208914127.1">
    <property type="nucleotide sequence ID" value="NZ_LT840184.1"/>
</dbReference>
<protein>
    <submittedName>
        <fullName evidence="2">Protein N-acetyltransferase, RimJ/RimL family</fullName>
    </submittedName>
</protein>
<name>A0A1X7HFY1_9BACL</name>
<evidence type="ECO:0000259" key="1">
    <source>
        <dbReference type="PROSITE" id="PS51186"/>
    </source>
</evidence>
<evidence type="ECO:0000313" key="3">
    <source>
        <dbReference type="Proteomes" id="UP000192940"/>
    </source>
</evidence>
<dbReference type="SUPFAM" id="SSF55729">
    <property type="entry name" value="Acyl-CoA N-acyltransferases (Nat)"/>
    <property type="match status" value="1"/>
</dbReference>
<dbReference type="GO" id="GO:0016747">
    <property type="term" value="F:acyltransferase activity, transferring groups other than amino-acyl groups"/>
    <property type="evidence" value="ECO:0007669"/>
    <property type="project" value="InterPro"/>
</dbReference>
<feature type="domain" description="N-acetyltransferase" evidence="1">
    <location>
        <begin position="8"/>
        <end position="171"/>
    </location>
</feature>
<evidence type="ECO:0000313" key="2">
    <source>
        <dbReference type="EMBL" id="SMF86022.1"/>
    </source>
</evidence>
<keyword evidence="2" id="KW-0808">Transferase</keyword>